<dbReference type="EMBL" id="FNNZ01000046">
    <property type="protein sequence ID" value="SDX63955.1"/>
    <property type="molecule type" value="Genomic_DNA"/>
</dbReference>
<accession>A0A1H3DC14</accession>
<reference evidence="4" key="1">
    <citation type="submission" date="2016-10" db="EMBL/GenBank/DDBJ databases">
        <authorList>
            <person name="Varghese N."/>
            <person name="Submissions S."/>
        </authorList>
    </citation>
    <scope>NUCLEOTIDE SEQUENCE [LARGE SCALE GENOMIC DNA]</scope>
    <source>
        <strain evidence="4">DSM 217</strain>
    </source>
</reference>
<evidence type="ECO:0000256" key="1">
    <source>
        <dbReference type="ARBA" id="ARBA00006226"/>
    </source>
</evidence>
<dbReference type="InterPro" id="IPR035093">
    <property type="entry name" value="RelE/ParE_toxin_dom_sf"/>
</dbReference>
<dbReference type="Gene3D" id="3.30.2310.20">
    <property type="entry name" value="RelE-like"/>
    <property type="match status" value="1"/>
</dbReference>
<dbReference type="AlphaFoldDB" id="A0A1H3DC14"/>
<dbReference type="SUPFAM" id="SSF143011">
    <property type="entry name" value="RelE-like"/>
    <property type="match status" value="1"/>
</dbReference>
<dbReference type="Proteomes" id="UP000198816">
    <property type="component" value="Unassembled WGS sequence"/>
</dbReference>
<keyword evidence="4" id="KW-1185">Reference proteome</keyword>
<name>A0A1H3DC14_THIRO</name>
<protein>
    <submittedName>
        <fullName evidence="3">mRNA interferase RelE/StbE</fullName>
    </submittedName>
</protein>
<dbReference type="STRING" id="1058.SAMN05421783_1469"/>
<evidence type="ECO:0000313" key="3">
    <source>
        <dbReference type="EMBL" id="SDX63955.1"/>
    </source>
</evidence>
<dbReference type="RefSeq" id="WP_093038363.1">
    <property type="nucleotide sequence ID" value="NZ_FNNZ01000046.1"/>
</dbReference>
<keyword evidence="2" id="KW-1277">Toxin-antitoxin system</keyword>
<dbReference type="InterPro" id="IPR007712">
    <property type="entry name" value="RelE/ParE_toxin"/>
</dbReference>
<dbReference type="PANTHER" id="PTHR35601">
    <property type="entry name" value="TOXIN RELE"/>
    <property type="match status" value="1"/>
</dbReference>
<organism evidence="3 4">
    <name type="scientific">Thiocapsa roseopersicina</name>
    <dbReference type="NCBI Taxonomy" id="1058"/>
    <lineage>
        <taxon>Bacteria</taxon>
        <taxon>Pseudomonadati</taxon>
        <taxon>Pseudomonadota</taxon>
        <taxon>Gammaproteobacteria</taxon>
        <taxon>Chromatiales</taxon>
        <taxon>Chromatiaceae</taxon>
        <taxon>Thiocapsa</taxon>
    </lineage>
</organism>
<sequence>MAYSIAFGKAAKRQFDKLPRPARQRLGDAIAELASDPRPAGVVKLSGEDGLYRVRGGDYRAIYQIQDERLLILVVKVGHRREVYREH</sequence>
<gene>
    <name evidence="3" type="ORF">SAMN05421783_1469</name>
</gene>
<evidence type="ECO:0000256" key="2">
    <source>
        <dbReference type="ARBA" id="ARBA00022649"/>
    </source>
</evidence>
<dbReference type="Pfam" id="PF05016">
    <property type="entry name" value="ParE_toxin"/>
    <property type="match status" value="1"/>
</dbReference>
<dbReference type="OrthoDB" id="5570653at2"/>
<proteinExistence type="inferred from homology"/>
<comment type="similarity">
    <text evidence="1">Belongs to the RelE toxin family.</text>
</comment>
<dbReference type="PANTHER" id="PTHR35601:SF1">
    <property type="entry name" value="TOXIN RELE"/>
    <property type="match status" value="1"/>
</dbReference>
<evidence type="ECO:0000313" key="4">
    <source>
        <dbReference type="Proteomes" id="UP000198816"/>
    </source>
</evidence>